<dbReference type="GO" id="GO:0005886">
    <property type="term" value="C:plasma membrane"/>
    <property type="evidence" value="ECO:0007669"/>
    <property type="project" value="UniProtKB-SubCell"/>
</dbReference>
<feature type="transmembrane region" description="Helical" evidence="8">
    <location>
        <begin position="228"/>
        <end position="253"/>
    </location>
</feature>
<evidence type="ECO:0000256" key="3">
    <source>
        <dbReference type="ARBA" id="ARBA00022448"/>
    </source>
</evidence>
<evidence type="ECO:0000256" key="5">
    <source>
        <dbReference type="ARBA" id="ARBA00022692"/>
    </source>
</evidence>
<evidence type="ECO:0000313" key="9">
    <source>
        <dbReference type="EMBL" id="RQP24725.1"/>
    </source>
</evidence>
<keyword evidence="6 8" id="KW-1133">Transmembrane helix</keyword>
<dbReference type="OrthoDB" id="9782305at2"/>
<evidence type="ECO:0000313" key="10">
    <source>
        <dbReference type="Proteomes" id="UP000267464"/>
    </source>
</evidence>
<dbReference type="PANTHER" id="PTHR30472:SF67">
    <property type="entry name" value="PERMEASE OF ABC TRANSPORTER-RELATED"/>
    <property type="match status" value="1"/>
</dbReference>
<protein>
    <submittedName>
        <fullName evidence="9">Iron ABC transporter permease</fullName>
    </submittedName>
</protein>
<comment type="similarity">
    <text evidence="2">Belongs to the binding-protein-dependent transport system permease family. FecCD subfamily.</text>
</comment>
<keyword evidence="3" id="KW-0813">Transport</keyword>
<organism evidence="9 10">
    <name type="scientific">Piscinibacter terrae</name>
    <dbReference type="NCBI Taxonomy" id="2496871"/>
    <lineage>
        <taxon>Bacteria</taxon>
        <taxon>Pseudomonadati</taxon>
        <taxon>Pseudomonadota</taxon>
        <taxon>Betaproteobacteria</taxon>
        <taxon>Burkholderiales</taxon>
        <taxon>Sphaerotilaceae</taxon>
        <taxon>Piscinibacter</taxon>
    </lineage>
</organism>
<dbReference type="Gene3D" id="1.10.3470.10">
    <property type="entry name" value="ABC transporter involved in vitamin B12 uptake, BtuC"/>
    <property type="match status" value="1"/>
</dbReference>
<keyword evidence="4" id="KW-1003">Cell membrane</keyword>
<evidence type="ECO:0000256" key="7">
    <source>
        <dbReference type="ARBA" id="ARBA00023136"/>
    </source>
</evidence>
<dbReference type="EMBL" id="QUSW01000002">
    <property type="protein sequence ID" value="RQP24725.1"/>
    <property type="molecule type" value="Genomic_DNA"/>
</dbReference>
<evidence type="ECO:0000256" key="8">
    <source>
        <dbReference type="SAM" id="Phobius"/>
    </source>
</evidence>
<comment type="subcellular location">
    <subcellularLocation>
        <location evidence="1">Cell membrane</location>
        <topology evidence="1">Multi-pass membrane protein</topology>
    </subcellularLocation>
</comment>
<evidence type="ECO:0000256" key="4">
    <source>
        <dbReference type="ARBA" id="ARBA00022475"/>
    </source>
</evidence>
<evidence type="ECO:0000256" key="1">
    <source>
        <dbReference type="ARBA" id="ARBA00004651"/>
    </source>
</evidence>
<dbReference type="InterPro" id="IPR037294">
    <property type="entry name" value="ABC_BtuC-like"/>
</dbReference>
<keyword evidence="7 8" id="KW-0472">Membrane</keyword>
<sequence>MKPGRVLLVLVLLAAASMLGGLAAGSSGFGWAVPDIVWQIRAPRVMAGFGAGAALALSGALMQLLTRNALADPYVLGVSSGASVGALSAMLFGAGVGWWAEWGIAAGAAAGAFGATALLLGLSWRVLSRQAASDAPVSLLLIGVMIGSAGSALITVLLTFAPEAQLRGMVFWLLGDLNGATHWSAVWTGLVLALALCWPWAHQLDWLARGDAWAATLGVPVARRRRQALLASALATGTAVATGGAIGFVGLVAPHALRLLGVRSAPWLLPASALAGGSFVVLADTLARTIVAPIQLPVGVICSAVGVPLFLALLLHGPRGGRR</sequence>
<dbReference type="AlphaFoldDB" id="A0A3N7K157"/>
<dbReference type="CDD" id="cd06550">
    <property type="entry name" value="TM_ABC_iron-siderophores_like"/>
    <property type="match status" value="1"/>
</dbReference>
<dbReference type="RefSeq" id="WP_124539620.1">
    <property type="nucleotide sequence ID" value="NZ_QUSW01000002.1"/>
</dbReference>
<accession>A0A3N7K157</accession>
<feature type="transmembrane region" description="Helical" evidence="8">
    <location>
        <begin position="294"/>
        <end position="315"/>
    </location>
</feature>
<feature type="transmembrane region" description="Helical" evidence="8">
    <location>
        <begin position="181"/>
        <end position="201"/>
    </location>
</feature>
<dbReference type="InterPro" id="IPR000522">
    <property type="entry name" value="ABC_transptr_permease_BtuC"/>
</dbReference>
<dbReference type="GO" id="GO:0033214">
    <property type="term" value="P:siderophore-iron import into cell"/>
    <property type="evidence" value="ECO:0007669"/>
    <property type="project" value="TreeGrafter"/>
</dbReference>
<proteinExistence type="inferred from homology"/>
<feature type="transmembrane region" description="Helical" evidence="8">
    <location>
        <begin position="139"/>
        <end position="161"/>
    </location>
</feature>
<feature type="transmembrane region" description="Helical" evidence="8">
    <location>
        <begin position="265"/>
        <end position="287"/>
    </location>
</feature>
<feature type="transmembrane region" description="Helical" evidence="8">
    <location>
        <begin position="74"/>
        <end position="98"/>
    </location>
</feature>
<keyword evidence="10" id="KW-1185">Reference proteome</keyword>
<reference evidence="9 10" key="1">
    <citation type="submission" date="2018-08" db="EMBL/GenBank/DDBJ databases">
        <authorList>
            <person name="Khan S.A."/>
            <person name="Jeon C.O."/>
            <person name="Chun B.H."/>
            <person name="Jeong S.E."/>
        </authorList>
    </citation>
    <scope>NUCLEOTIDE SEQUENCE [LARGE SCALE GENOMIC DNA]</scope>
    <source>
        <strain evidence="9 10">S-16</strain>
    </source>
</reference>
<evidence type="ECO:0000256" key="6">
    <source>
        <dbReference type="ARBA" id="ARBA00022989"/>
    </source>
</evidence>
<keyword evidence="5 8" id="KW-0812">Transmembrane</keyword>
<name>A0A3N7K157_9BURK</name>
<dbReference type="Proteomes" id="UP000267464">
    <property type="component" value="Unassembled WGS sequence"/>
</dbReference>
<feature type="transmembrane region" description="Helical" evidence="8">
    <location>
        <begin position="42"/>
        <end position="62"/>
    </location>
</feature>
<dbReference type="PANTHER" id="PTHR30472">
    <property type="entry name" value="FERRIC ENTEROBACTIN TRANSPORT SYSTEM PERMEASE PROTEIN"/>
    <property type="match status" value="1"/>
</dbReference>
<dbReference type="Pfam" id="PF01032">
    <property type="entry name" value="FecCD"/>
    <property type="match status" value="1"/>
</dbReference>
<comment type="caution">
    <text evidence="9">The sequence shown here is derived from an EMBL/GenBank/DDBJ whole genome shotgun (WGS) entry which is preliminary data.</text>
</comment>
<gene>
    <name evidence="9" type="ORF">DZC73_07470</name>
</gene>
<reference evidence="9 10" key="2">
    <citation type="submission" date="2018-12" db="EMBL/GenBank/DDBJ databases">
        <title>Rhizobacter gummiphilus sp. nov., a rubber-degrading bacterium isolated from the soil of a botanical garden in Japan.</title>
        <authorList>
            <person name="Shunsuke S.S."/>
        </authorList>
    </citation>
    <scope>NUCLEOTIDE SEQUENCE [LARGE SCALE GENOMIC DNA]</scope>
    <source>
        <strain evidence="9 10">S-16</strain>
    </source>
</reference>
<dbReference type="GO" id="GO:0022857">
    <property type="term" value="F:transmembrane transporter activity"/>
    <property type="evidence" value="ECO:0007669"/>
    <property type="project" value="InterPro"/>
</dbReference>
<dbReference type="SUPFAM" id="SSF81345">
    <property type="entry name" value="ABC transporter involved in vitamin B12 uptake, BtuC"/>
    <property type="match status" value="1"/>
</dbReference>
<feature type="transmembrane region" description="Helical" evidence="8">
    <location>
        <begin position="104"/>
        <end position="127"/>
    </location>
</feature>
<evidence type="ECO:0000256" key="2">
    <source>
        <dbReference type="ARBA" id="ARBA00007935"/>
    </source>
</evidence>